<comment type="caution">
    <text evidence="1">The sequence shown here is derived from an EMBL/GenBank/DDBJ whole genome shotgun (WGS) entry which is preliminary data.</text>
</comment>
<name>A0ABU5UWL4_NODSP</name>
<dbReference type="Proteomes" id="UP001303285">
    <property type="component" value="Unassembled WGS sequence"/>
</dbReference>
<sequence>MITKDQLFKHFTQYTQEQILDALQKLSKYDTKIKPDADKFSDTVIEQLEQVFELGNQSKNQLAAQATFTKEEIFGHFNSAGYSPEQITTALKKLSESDKQIDHNANEFGEGILEKLENTFAILQAAINAYGGALDVAKVEELATSMANEQAIDIHPEVFRGVLEIKSAEAVAKAVITHELTQDIYQQTLRDLDAKTLDQANQQAAERIALMSLLNNPETVKEILATYGINNQAAQPQIMETTTACSLDFDPDAFLQEVGAKEKKPKTIQDTRRVAQNLLSKYRLNSSGLKTTNS</sequence>
<dbReference type="GeneID" id="78019607"/>
<proteinExistence type="predicted"/>
<protein>
    <submittedName>
        <fullName evidence="1">Uncharacterized protein</fullName>
    </submittedName>
</protein>
<organism evidence="1 2">
    <name type="scientific">Nodularia spumigena UHCC 0060</name>
    <dbReference type="NCBI Taxonomy" id="3110300"/>
    <lineage>
        <taxon>Bacteria</taxon>
        <taxon>Bacillati</taxon>
        <taxon>Cyanobacteriota</taxon>
        <taxon>Cyanophyceae</taxon>
        <taxon>Nostocales</taxon>
        <taxon>Nodulariaceae</taxon>
        <taxon>Nodularia</taxon>
    </lineage>
</organism>
<accession>A0ABU5UWL4</accession>
<evidence type="ECO:0000313" key="1">
    <source>
        <dbReference type="EMBL" id="MEA5610492.1"/>
    </source>
</evidence>
<keyword evidence="2" id="KW-1185">Reference proteome</keyword>
<gene>
    <name evidence="1" type="ORF">VB695_20870</name>
</gene>
<evidence type="ECO:0000313" key="2">
    <source>
        <dbReference type="Proteomes" id="UP001303285"/>
    </source>
</evidence>
<dbReference type="EMBL" id="JAYGHK010000107">
    <property type="protein sequence ID" value="MEA5610492.1"/>
    <property type="molecule type" value="Genomic_DNA"/>
</dbReference>
<reference evidence="1 2" key="1">
    <citation type="submission" date="2023-12" db="EMBL/GenBank/DDBJ databases">
        <title>Baltic Sea Cyanobacteria.</title>
        <authorList>
            <person name="Delbaje E."/>
            <person name="Fewer D.P."/>
            <person name="Shishido T.K."/>
        </authorList>
    </citation>
    <scope>NUCLEOTIDE SEQUENCE [LARGE SCALE GENOMIC DNA]</scope>
    <source>
        <strain evidence="1 2">UHCC 0060</strain>
    </source>
</reference>
<dbReference type="RefSeq" id="WP_006197204.1">
    <property type="nucleotide sequence ID" value="NZ_JAYGHK010000107.1"/>
</dbReference>